<accession>A0ABN4VFC1</accession>
<proteinExistence type="predicted"/>
<dbReference type="EMBL" id="CP015588">
    <property type="protein sequence ID" value="APY84537.1"/>
    <property type="molecule type" value="Genomic_DNA"/>
</dbReference>
<organism evidence="1 2">
    <name type="scientific">Streptomyces alfalfae</name>
    <dbReference type="NCBI Taxonomy" id="1642299"/>
    <lineage>
        <taxon>Bacteria</taxon>
        <taxon>Bacillati</taxon>
        <taxon>Actinomycetota</taxon>
        <taxon>Actinomycetes</taxon>
        <taxon>Kitasatosporales</taxon>
        <taxon>Streptomycetaceae</taxon>
        <taxon>Streptomyces</taxon>
    </lineage>
</organism>
<name>A0ABN4VFC1_9ACTN</name>
<gene>
    <name evidence="1" type="ORF">A7J05_00955</name>
</gene>
<dbReference type="Proteomes" id="UP000187191">
    <property type="component" value="Chromosome"/>
</dbReference>
<reference evidence="1 2" key="1">
    <citation type="submission" date="2016-05" db="EMBL/GenBank/DDBJ databases">
        <authorList>
            <person name="Gu J."/>
        </authorList>
    </citation>
    <scope>NUCLEOTIDE SEQUENCE [LARGE SCALE GENOMIC DNA]</scope>
    <source>
        <strain evidence="1 2">ACCC40021</strain>
    </source>
</reference>
<evidence type="ECO:0000313" key="2">
    <source>
        <dbReference type="Proteomes" id="UP000187191"/>
    </source>
</evidence>
<protein>
    <submittedName>
        <fullName evidence="1">Uncharacterized protein</fullName>
    </submittedName>
</protein>
<keyword evidence="2" id="KW-1185">Reference proteome</keyword>
<evidence type="ECO:0000313" key="1">
    <source>
        <dbReference type="EMBL" id="APY84537.1"/>
    </source>
</evidence>
<sequence length="93" mass="9977">MGPQETLESKVVALSASVALCRLPAGSRSKTTARPELSLACHCEASALSRSIQRPERVSVSLKPLCSSPWPCWVTVMAPLFLSVTLVRVPCLL</sequence>